<dbReference type="RefSeq" id="XP_040792025.1">
    <property type="nucleotide sequence ID" value="XM_040938803.1"/>
</dbReference>
<protein>
    <submittedName>
        <fullName evidence="2">Uncharacterized protein</fullName>
    </submittedName>
</protein>
<dbReference type="EMBL" id="ML976615">
    <property type="protein sequence ID" value="KAF1849462.1"/>
    <property type="molecule type" value="Genomic_DNA"/>
</dbReference>
<sequence length="344" mass="36989">MALVLTASDRTHTAHTHTHTHCHLFCRCCAAAAARAEMAPSVFRSSTVTVASTALIFAPQNNPLASSSSSPVLCCLHSITLGGRGDPIKPALARVAFACRISLPAESNALGRLLLEALAEVTPLVDTHILAGANKTCRIVSKSVYHPGPLLCKTSSHTHKPLAAAAVHLRSHLLWPALVLTPCLQQHACLLNEALNPSSPSSVAQPSSLPLLLLLLLLLSDHGIGPSASRSFCPCHTRRTLLHMLQHVRASPEAPRATHRKEKDTEFAVIDSRTHPDHPSTALVPARHYVSHTSDRRRKQQQQPPPASRAVVREKSRTLSAESESLSAHIPTENLDLATFTLLS</sequence>
<proteinExistence type="predicted"/>
<accession>A0A9P4GQG6</accession>
<evidence type="ECO:0000313" key="2">
    <source>
        <dbReference type="EMBL" id="KAF1849462.1"/>
    </source>
</evidence>
<dbReference type="Proteomes" id="UP000800039">
    <property type="component" value="Unassembled WGS sequence"/>
</dbReference>
<evidence type="ECO:0000313" key="3">
    <source>
        <dbReference type="Proteomes" id="UP000800039"/>
    </source>
</evidence>
<feature type="region of interest" description="Disordered" evidence="1">
    <location>
        <begin position="272"/>
        <end position="326"/>
    </location>
</feature>
<evidence type="ECO:0000256" key="1">
    <source>
        <dbReference type="SAM" id="MobiDB-lite"/>
    </source>
</evidence>
<comment type="caution">
    <text evidence="2">The sequence shown here is derived from an EMBL/GenBank/DDBJ whole genome shotgun (WGS) entry which is preliminary data.</text>
</comment>
<reference evidence="2" key="1">
    <citation type="submission" date="2020-01" db="EMBL/GenBank/DDBJ databases">
        <authorList>
            <consortium name="DOE Joint Genome Institute"/>
            <person name="Haridas S."/>
            <person name="Albert R."/>
            <person name="Binder M."/>
            <person name="Bloem J."/>
            <person name="Labutti K."/>
            <person name="Salamov A."/>
            <person name="Andreopoulos B."/>
            <person name="Baker S.E."/>
            <person name="Barry K."/>
            <person name="Bills G."/>
            <person name="Bluhm B.H."/>
            <person name="Cannon C."/>
            <person name="Castanera R."/>
            <person name="Culley D.E."/>
            <person name="Daum C."/>
            <person name="Ezra D."/>
            <person name="Gonzalez J.B."/>
            <person name="Henrissat B."/>
            <person name="Kuo A."/>
            <person name="Liang C."/>
            <person name="Lipzen A."/>
            <person name="Lutzoni F."/>
            <person name="Magnuson J."/>
            <person name="Mondo S."/>
            <person name="Nolan M."/>
            <person name="Ohm R."/>
            <person name="Pangilinan J."/>
            <person name="Park H.-J."/>
            <person name="Ramirez L."/>
            <person name="Alfaro M."/>
            <person name="Sun H."/>
            <person name="Tritt A."/>
            <person name="Yoshinaga Y."/>
            <person name="Zwiers L.-H."/>
            <person name="Turgeon B.G."/>
            <person name="Goodwin S.B."/>
            <person name="Spatafora J.W."/>
            <person name="Crous P.W."/>
            <person name="Grigoriev I.V."/>
        </authorList>
    </citation>
    <scope>NUCLEOTIDE SEQUENCE</scope>
    <source>
        <strain evidence="2">CBS 394.84</strain>
    </source>
</reference>
<name>A0A9P4GQG6_9PLEO</name>
<dbReference type="GeneID" id="63856060"/>
<dbReference type="AlphaFoldDB" id="A0A9P4GQG6"/>
<gene>
    <name evidence="2" type="ORF">K460DRAFT_91367</name>
</gene>
<keyword evidence="3" id="KW-1185">Reference proteome</keyword>
<organism evidence="2 3">
    <name type="scientific">Cucurbitaria berberidis CBS 394.84</name>
    <dbReference type="NCBI Taxonomy" id="1168544"/>
    <lineage>
        <taxon>Eukaryota</taxon>
        <taxon>Fungi</taxon>
        <taxon>Dikarya</taxon>
        <taxon>Ascomycota</taxon>
        <taxon>Pezizomycotina</taxon>
        <taxon>Dothideomycetes</taxon>
        <taxon>Pleosporomycetidae</taxon>
        <taxon>Pleosporales</taxon>
        <taxon>Pleosporineae</taxon>
        <taxon>Cucurbitariaceae</taxon>
        <taxon>Cucurbitaria</taxon>
    </lineage>
</organism>